<feature type="transmembrane region" description="Helical" evidence="1">
    <location>
        <begin position="118"/>
        <end position="138"/>
    </location>
</feature>
<evidence type="ECO:0008006" key="4">
    <source>
        <dbReference type="Google" id="ProtNLM"/>
    </source>
</evidence>
<protein>
    <recommendedName>
        <fullName evidence="4">DUF2178 domain-containing protein</fullName>
    </recommendedName>
</protein>
<organism evidence="2 3">
    <name type="scientific">Brevundimonas terrae</name>
    <dbReference type="NCBI Taxonomy" id="363631"/>
    <lineage>
        <taxon>Bacteria</taxon>
        <taxon>Pseudomonadati</taxon>
        <taxon>Pseudomonadota</taxon>
        <taxon>Alphaproteobacteria</taxon>
        <taxon>Caulobacterales</taxon>
        <taxon>Caulobacteraceae</taxon>
        <taxon>Brevundimonas</taxon>
    </lineage>
</organism>
<dbReference type="RefSeq" id="WP_167174487.1">
    <property type="nucleotide sequence ID" value="NZ_BAAAEJ010000003.1"/>
</dbReference>
<sequence>MRAEAAERQRQWGLLAVGLLGAAGFTVFLLALFIPDRFTAILVGFAGVAVVVMAFASAGRFSRDGHTDRVERKRGGRRDMEQGKWAYAVGIVPMTSLPVCMISSEALWQMANGASDVMLSKALLGPLLAAGWFVYLMFGHRGRQERRWLHDELMVAYHGSAMTWGFAATFAGLVVVFGLMLWKPPVAVAAMPYVMLAVVWVAGLRLWWQVREAERG</sequence>
<keyword evidence="1" id="KW-1133">Transmembrane helix</keyword>
<accession>A0ABP3HYE9</accession>
<dbReference type="Proteomes" id="UP001500791">
    <property type="component" value="Unassembled WGS sequence"/>
</dbReference>
<evidence type="ECO:0000256" key="1">
    <source>
        <dbReference type="SAM" id="Phobius"/>
    </source>
</evidence>
<proteinExistence type="predicted"/>
<keyword evidence="1" id="KW-0812">Transmembrane</keyword>
<feature type="transmembrane region" description="Helical" evidence="1">
    <location>
        <begin position="159"/>
        <end position="182"/>
    </location>
</feature>
<comment type="caution">
    <text evidence="2">The sequence shown here is derived from an EMBL/GenBank/DDBJ whole genome shotgun (WGS) entry which is preliminary data.</text>
</comment>
<dbReference type="EMBL" id="BAAAEJ010000003">
    <property type="protein sequence ID" value="GAA0384565.1"/>
    <property type="molecule type" value="Genomic_DNA"/>
</dbReference>
<gene>
    <name evidence="2" type="ORF">GCM10009093_09380</name>
</gene>
<name>A0ABP3HYE9_9CAUL</name>
<feature type="transmembrane region" description="Helical" evidence="1">
    <location>
        <begin position="40"/>
        <end position="62"/>
    </location>
</feature>
<feature type="transmembrane region" description="Helical" evidence="1">
    <location>
        <begin position="83"/>
        <end position="106"/>
    </location>
</feature>
<feature type="transmembrane region" description="Helical" evidence="1">
    <location>
        <begin position="12"/>
        <end position="34"/>
    </location>
</feature>
<keyword evidence="3" id="KW-1185">Reference proteome</keyword>
<feature type="transmembrane region" description="Helical" evidence="1">
    <location>
        <begin position="188"/>
        <end position="208"/>
    </location>
</feature>
<evidence type="ECO:0000313" key="3">
    <source>
        <dbReference type="Proteomes" id="UP001500791"/>
    </source>
</evidence>
<evidence type="ECO:0000313" key="2">
    <source>
        <dbReference type="EMBL" id="GAA0384565.1"/>
    </source>
</evidence>
<keyword evidence="1" id="KW-0472">Membrane</keyword>
<reference evidence="3" key="1">
    <citation type="journal article" date="2019" name="Int. J. Syst. Evol. Microbiol.">
        <title>The Global Catalogue of Microorganisms (GCM) 10K type strain sequencing project: providing services to taxonomists for standard genome sequencing and annotation.</title>
        <authorList>
            <consortium name="The Broad Institute Genomics Platform"/>
            <consortium name="The Broad Institute Genome Sequencing Center for Infectious Disease"/>
            <person name="Wu L."/>
            <person name="Ma J."/>
        </authorList>
    </citation>
    <scope>NUCLEOTIDE SEQUENCE [LARGE SCALE GENOMIC DNA]</scope>
    <source>
        <strain evidence="3">JCM 13476</strain>
    </source>
</reference>